<dbReference type="InterPro" id="IPR028082">
    <property type="entry name" value="Peripla_BP_I"/>
</dbReference>
<evidence type="ECO:0000256" key="1">
    <source>
        <dbReference type="ARBA" id="ARBA00004196"/>
    </source>
</evidence>
<accession>A0A3A1UQS8</accession>
<evidence type="ECO:0000313" key="6">
    <source>
        <dbReference type="EMBL" id="RIX50889.1"/>
    </source>
</evidence>
<keyword evidence="7" id="KW-1185">Reference proteome</keyword>
<proteinExistence type="inferred from homology"/>
<sequence>MALSLIMTAALLAGCGNSGNGGNGGNGSNTGGNASNAPQETSEPSSAPSEEPADKKLVVGFAQIGAESGWRDAETDSIKETFGNDPAFELKFSDAQQKQENQIKAIRTFIAQKVDAIGLAPVVESGWETVLKEAKDAGIPVFLLDRGITKGNEDLYVSFIGSDFILEGQNAAKWMIDEFGQDAEVNIVQLEGTVGASAANDRKKGFEDAIANLPGYKIVYSQTGDFTRAKGKEVMEAYLKKDKNIQVVYAHNDDMALGAIQAIEEAGLKPGTDIKIIGVDGIKAAFEAIAAGKMNVTVECNPLLGPQLKQAILDYKAGKTLDKWIKSEEDVYFGQKAIDALPNRKY</sequence>
<comment type="caution">
    <text evidence="6">The sequence shown here is derived from an EMBL/GenBank/DDBJ whole genome shotgun (WGS) entry which is preliminary data.</text>
</comment>
<comment type="similarity">
    <text evidence="2">Belongs to the bacterial solute-binding protein 2 family.</text>
</comment>
<gene>
    <name evidence="6" type="ORF">D3P08_19025</name>
</gene>
<feature type="domain" description="Periplasmic binding protein" evidence="5">
    <location>
        <begin position="61"/>
        <end position="298"/>
    </location>
</feature>
<comment type="subcellular location">
    <subcellularLocation>
        <location evidence="1">Cell envelope</location>
    </subcellularLocation>
</comment>
<dbReference type="Pfam" id="PF13407">
    <property type="entry name" value="Peripla_BP_4"/>
    <property type="match status" value="1"/>
</dbReference>
<dbReference type="Proteomes" id="UP000266482">
    <property type="component" value="Unassembled WGS sequence"/>
</dbReference>
<dbReference type="PANTHER" id="PTHR46847:SF3">
    <property type="entry name" value="GALACTOFURANOSE-BINDING PROTEIN YTFQ"/>
    <property type="match status" value="1"/>
</dbReference>
<dbReference type="OrthoDB" id="9814427at2"/>
<dbReference type="InterPro" id="IPR025997">
    <property type="entry name" value="SBP_2_dom"/>
</dbReference>
<feature type="compositionally biased region" description="Gly residues" evidence="4">
    <location>
        <begin position="18"/>
        <end position="30"/>
    </location>
</feature>
<dbReference type="PANTHER" id="PTHR46847">
    <property type="entry name" value="D-ALLOSE-BINDING PERIPLASMIC PROTEIN-RELATED"/>
    <property type="match status" value="1"/>
</dbReference>
<feature type="compositionally biased region" description="Low complexity" evidence="4">
    <location>
        <begin position="31"/>
        <end position="50"/>
    </location>
</feature>
<dbReference type="AlphaFoldDB" id="A0A3A1UQS8"/>
<dbReference type="Gene3D" id="3.40.50.2300">
    <property type="match status" value="2"/>
</dbReference>
<dbReference type="CDD" id="cd06309">
    <property type="entry name" value="PBP1_galactofuranose_YtfQ-like"/>
    <property type="match status" value="1"/>
</dbReference>
<protein>
    <submittedName>
        <fullName evidence="6">ABC transporter substrate-binding protein</fullName>
    </submittedName>
</protein>
<evidence type="ECO:0000256" key="2">
    <source>
        <dbReference type="ARBA" id="ARBA00007639"/>
    </source>
</evidence>
<evidence type="ECO:0000256" key="4">
    <source>
        <dbReference type="SAM" id="MobiDB-lite"/>
    </source>
</evidence>
<dbReference type="GO" id="GO:0030246">
    <property type="term" value="F:carbohydrate binding"/>
    <property type="evidence" value="ECO:0007669"/>
    <property type="project" value="UniProtKB-ARBA"/>
</dbReference>
<dbReference type="SUPFAM" id="SSF53822">
    <property type="entry name" value="Periplasmic binding protein-like I"/>
    <property type="match status" value="1"/>
</dbReference>
<reference evidence="6 7" key="1">
    <citation type="submission" date="2018-09" db="EMBL/GenBank/DDBJ databases">
        <title>Paenibacillus aracenensis nov. sp. isolated from a cave in southern Spain.</title>
        <authorList>
            <person name="Jurado V."/>
            <person name="Gutierrez-Patricio S."/>
            <person name="Gonzalez-Pimentel J.L."/>
            <person name="Miller A.Z."/>
            <person name="Laiz L."/>
            <person name="Saiz-Jimenez C."/>
        </authorList>
    </citation>
    <scope>NUCLEOTIDE SEQUENCE [LARGE SCALE GENOMIC DNA]</scope>
    <source>
        <strain evidence="6 7">DSM 22867</strain>
    </source>
</reference>
<organism evidence="6 7">
    <name type="scientific">Paenibacillus nanensis</name>
    <dbReference type="NCBI Taxonomy" id="393251"/>
    <lineage>
        <taxon>Bacteria</taxon>
        <taxon>Bacillati</taxon>
        <taxon>Bacillota</taxon>
        <taxon>Bacilli</taxon>
        <taxon>Bacillales</taxon>
        <taxon>Paenibacillaceae</taxon>
        <taxon>Paenibacillus</taxon>
    </lineage>
</organism>
<feature type="region of interest" description="Disordered" evidence="4">
    <location>
        <begin position="18"/>
        <end position="54"/>
    </location>
</feature>
<keyword evidence="3" id="KW-0732">Signal</keyword>
<evidence type="ECO:0000256" key="3">
    <source>
        <dbReference type="ARBA" id="ARBA00022729"/>
    </source>
</evidence>
<dbReference type="GO" id="GO:0030313">
    <property type="term" value="C:cell envelope"/>
    <property type="evidence" value="ECO:0007669"/>
    <property type="project" value="UniProtKB-SubCell"/>
</dbReference>
<name>A0A3A1UQS8_9BACL</name>
<evidence type="ECO:0000259" key="5">
    <source>
        <dbReference type="Pfam" id="PF13407"/>
    </source>
</evidence>
<evidence type="ECO:0000313" key="7">
    <source>
        <dbReference type="Proteomes" id="UP000266482"/>
    </source>
</evidence>
<dbReference type="EMBL" id="QXQA01000013">
    <property type="protein sequence ID" value="RIX50889.1"/>
    <property type="molecule type" value="Genomic_DNA"/>
</dbReference>